<feature type="transmembrane region" description="Helical" evidence="2">
    <location>
        <begin position="409"/>
        <end position="430"/>
    </location>
</feature>
<keyword evidence="2" id="KW-0472">Membrane</keyword>
<dbReference type="Proteomes" id="UP000199029">
    <property type="component" value="Unassembled WGS sequence"/>
</dbReference>
<sequence length="1193" mass="131884">MKFWSIFRFEWAYQLRRPSTWLFFGVVLGLVALVINEIAEYAATVETVLLTAPLTVAELTGYATKFGWLLLAALVGDGALRDIQTRMDPLLYTTSLRKRTYLGGRVAGTFALGSLLLVVVVPLSLLLARYTPGVDADLFGPLQLSAYCRAILLLVLPNVFIATTLLYSLALVTRHPMAAYAGALLLGALSTFSLEITASSWQWAQLLDPSALKVVTAERMAVAPGQANTQVLELSGPLLANRTLWLGISLLLAGAAYARFRLMYYFPVRSWRRKPGAPAPAHRVQPRLVSVRPQVQTNGWRTHLYQTVALAGRYAWELIISKVSWAIPAIALYAVVLLPNMLQGPMSVPGFPTTMRVTALMNNAALEITVVLFITLVVGQLLWREREARLQEIADAAPVPTGVLVLSKYLAVGLVLVLLLLALLAAGIVVQAMGGGVDQVDLGPYCLTLLGARLLEYLLLAAVAFALHVLANQPYVGHLLVLLVYFYTLLPRLVGIEHPLLVFGFDPGFGSSVFYGTGPFLLPWVLFRLYWTGWALLALVAARQLWVRGQATGLKWRLRQARSGLGRKSLFGGALLLVAATGAVILYHTNVLNEYTTVASKQARQVAYEQRYGAYRTARQPHLTGTRLRVELYPDQRRATVEGIYQLRNSSGRIIDSLHVAVAPEVETSGIQFNRPATAVRTDDRLGHHIYRLAQPLQPGDSLQMSFKVLFAPHGFTSRGIATALIDNGTYFTNTDWLPAIGYQPGRELSDERGRRDQGLPPRSATASPHQASARLDRSGREQVRLAVTVGTTAGQIAVAPGSLRRAWQAGGRQYFHYVTDAPIRNMYPVYSARYAVRESRQGDTDIQVFYHPRNGLNLARMEQSLRASLAYYTQHFSAYPFRQLKLVEYPDPGTGGISLPGTIGYSTNFAMLHPARDDRGFDLSFAVVAHEVAHQWWAHQLINADVQGAGLITESLAWYSALNVVEQSKGPEHLRQLLDAMRQAYFSPRARAGTPLLLAEDAFQAYRKGPMAMYALREYVGEENVNRALRALLRRFKGGEPPYATSLDFYAEVRAVTPDSLHYLLRDLLATNTYWELQTKQARVAPTADGAWLVTLEVLARKVRVDPAGTETEVPMNDFVEIGVFGKASTKGLTSLVLQKRRIHSGKNQLVVRVTQEPEQAGIDPRHLLNDTEPANNSRRITHSPVDGLTRE</sequence>
<feature type="compositionally biased region" description="Basic and acidic residues" evidence="1">
    <location>
        <begin position="748"/>
        <end position="758"/>
    </location>
</feature>
<name>A0A1I6BIS8_HYMAR</name>
<dbReference type="Gene3D" id="1.10.390.10">
    <property type="entry name" value="Neutral Protease Domain 2"/>
    <property type="match status" value="1"/>
</dbReference>
<dbReference type="InterPro" id="IPR027268">
    <property type="entry name" value="Peptidase_M4/M1_CTD_sf"/>
</dbReference>
<keyword evidence="2" id="KW-0812">Transmembrane</keyword>
<evidence type="ECO:0000313" key="4">
    <source>
        <dbReference type="EMBL" id="SFQ80850.1"/>
    </source>
</evidence>
<feature type="region of interest" description="Disordered" evidence="1">
    <location>
        <begin position="744"/>
        <end position="780"/>
    </location>
</feature>
<dbReference type="STRING" id="1227077.SAMN04515668_4584"/>
<dbReference type="Pfam" id="PF01433">
    <property type="entry name" value="Peptidase_M1"/>
    <property type="match status" value="1"/>
</dbReference>
<evidence type="ECO:0000256" key="2">
    <source>
        <dbReference type="SAM" id="Phobius"/>
    </source>
</evidence>
<feature type="domain" description="Peptidase M1 membrane alanine aminopeptidase" evidence="3">
    <location>
        <begin position="869"/>
        <end position="1040"/>
    </location>
</feature>
<feature type="transmembrane region" description="Helical" evidence="2">
    <location>
        <begin position="21"/>
        <end position="39"/>
    </location>
</feature>
<gene>
    <name evidence="4" type="ORF">SAMN04515668_4584</name>
</gene>
<feature type="transmembrane region" description="Helical" evidence="2">
    <location>
        <begin position="442"/>
        <end position="467"/>
    </location>
</feature>
<dbReference type="RefSeq" id="WP_092678625.1">
    <property type="nucleotide sequence ID" value="NZ_FOXS01000009.1"/>
</dbReference>
<organism evidence="4 5">
    <name type="scientific">Hymenobacter arizonensis</name>
    <name type="common">Siccationidurans arizonensis</name>
    <dbReference type="NCBI Taxonomy" id="1227077"/>
    <lineage>
        <taxon>Bacteria</taxon>
        <taxon>Pseudomonadati</taxon>
        <taxon>Bacteroidota</taxon>
        <taxon>Cytophagia</taxon>
        <taxon>Cytophagales</taxon>
        <taxon>Hymenobacteraceae</taxon>
        <taxon>Hymenobacter</taxon>
    </lineage>
</organism>
<feature type="transmembrane region" description="Helical" evidence="2">
    <location>
        <begin position="150"/>
        <end position="172"/>
    </location>
</feature>
<dbReference type="OrthoDB" id="100605at2"/>
<proteinExistence type="predicted"/>
<reference evidence="5" key="1">
    <citation type="submission" date="2016-10" db="EMBL/GenBank/DDBJ databases">
        <authorList>
            <person name="Varghese N."/>
            <person name="Submissions S."/>
        </authorList>
    </citation>
    <scope>NUCLEOTIDE SEQUENCE [LARGE SCALE GENOMIC DNA]</scope>
    <source>
        <strain evidence="5">OR362-8,ATCC BAA-1266,JCM 13504</strain>
    </source>
</reference>
<dbReference type="GO" id="GO:0008270">
    <property type="term" value="F:zinc ion binding"/>
    <property type="evidence" value="ECO:0007669"/>
    <property type="project" value="InterPro"/>
</dbReference>
<protein>
    <recommendedName>
        <fullName evidence="3">Peptidase M1 membrane alanine aminopeptidase domain-containing protein</fullName>
    </recommendedName>
</protein>
<feature type="transmembrane region" description="Helical" evidence="2">
    <location>
        <begin position="323"/>
        <end position="342"/>
    </location>
</feature>
<dbReference type="InterPro" id="IPR014782">
    <property type="entry name" value="Peptidase_M1_dom"/>
</dbReference>
<feature type="transmembrane region" description="Helical" evidence="2">
    <location>
        <begin position="59"/>
        <end position="80"/>
    </location>
</feature>
<dbReference type="AlphaFoldDB" id="A0A1I6BIS8"/>
<feature type="transmembrane region" description="Helical" evidence="2">
    <location>
        <begin position="479"/>
        <end position="505"/>
    </location>
</feature>
<dbReference type="GO" id="GO:0008237">
    <property type="term" value="F:metallopeptidase activity"/>
    <property type="evidence" value="ECO:0007669"/>
    <property type="project" value="InterPro"/>
</dbReference>
<keyword evidence="2" id="KW-1133">Transmembrane helix</keyword>
<evidence type="ECO:0000259" key="3">
    <source>
        <dbReference type="Pfam" id="PF01433"/>
    </source>
</evidence>
<accession>A0A1I6BIS8</accession>
<evidence type="ECO:0000256" key="1">
    <source>
        <dbReference type="SAM" id="MobiDB-lite"/>
    </source>
</evidence>
<dbReference type="EMBL" id="FOXS01000009">
    <property type="protein sequence ID" value="SFQ80850.1"/>
    <property type="molecule type" value="Genomic_DNA"/>
</dbReference>
<keyword evidence="5" id="KW-1185">Reference proteome</keyword>
<dbReference type="SUPFAM" id="SSF55486">
    <property type="entry name" value="Metalloproteases ('zincins'), catalytic domain"/>
    <property type="match status" value="1"/>
</dbReference>
<feature type="transmembrane region" description="Helical" evidence="2">
    <location>
        <begin position="525"/>
        <end position="547"/>
    </location>
</feature>
<feature type="transmembrane region" description="Helical" evidence="2">
    <location>
        <begin position="106"/>
        <end position="130"/>
    </location>
</feature>
<feature type="transmembrane region" description="Helical" evidence="2">
    <location>
        <begin position="244"/>
        <end position="264"/>
    </location>
</feature>
<feature type="transmembrane region" description="Helical" evidence="2">
    <location>
        <begin position="179"/>
        <end position="204"/>
    </location>
</feature>
<evidence type="ECO:0000313" key="5">
    <source>
        <dbReference type="Proteomes" id="UP000199029"/>
    </source>
</evidence>
<feature type="transmembrane region" description="Helical" evidence="2">
    <location>
        <begin position="362"/>
        <end position="383"/>
    </location>
</feature>
<feature type="transmembrane region" description="Helical" evidence="2">
    <location>
        <begin position="568"/>
        <end position="587"/>
    </location>
</feature>
<feature type="region of interest" description="Disordered" evidence="1">
    <location>
        <begin position="1162"/>
        <end position="1193"/>
    </location>
</feature>